<dbReference type="PANTHER" id="PTHR45754:SF3">
    <property type="entry name" value="METHYLENETETRAHYDROFOLATE REDUCTASE (NADPH)"/>
    <property type="match status" value="1"/>
</dbReference>
<dbReference type="RefSeq" id="WP_008275630.1">
    <property type="nucleotide sequence ID" value="NZ_AAXW01000015.1"/>
</dbReference>
<evidence type="ECO:0000256" key="6">
    <source>
        <dbReference type="ARBA" id="ARBA00023002"/>
    </source>
</evidence>
<comment type="catalytic activity">
    <reaction evidence="7">
        <text>(6S)-5-methyl-5,6,7,8-tetrahydrofolate + NAD(+) = (6R)-5,10-methylene-5,6,7,8-tetrahydrofolate + NADH + H(+)</text>
        <dbReference type="Rhea" id="RHEA:19821"/>
        <dbReference type="ChEBI" id="CHEBI:15378"/>
        <dbReference type="ChEBI" id="CHEBI:15636"/>
        <dbReference type="ChEBI" id="CHEBI:18608"/>
        <dbReference type="ChEBI" id="CHEBI:57540"/>
        <dbReference type="ChEBI" id="CHEBI:57945"/>
        <dbReference type="EC" id="1.5.1.54"/>
    </reaction>
    <physiologicalReaction direction="right-to-left" evidence="7">
        <dbReference type="Rhea" id="RHEA:19823"/>
    </physiologicalReaction>
</comment>
<evidence type="ECO:0000313" key="9">
    <source>
        <dbReference type="EMBL" id="EAZ91239.1"/>
    </source>
</evidence>
<comment type="cofactor">
    <cofactor evidence="1 8">
        <name>FAD</name>
        <dbReference type="ChEBI" id="CHEBI:57692"/>
    </cofactor>
</comment>
<comment type="similarity">
    <text evidence="3 8">Belongs to the methylenetetrahydrofolate reductase family.</text>
</comment>
<dbReference type="InterPro" id="IPR029041">
    <property type="entry name" value="FAD-linked_oxidoreductase-like"/>
</dbReference>
<dbReference type="PANTHER" id="PTHR45754">
    <property type="entry name" value="METHYLENETETRAHYDROFOLATE REDUCTASE"/>
    <property type="match status" value="1"/>
</dbReference>
<dbReference type="GO" id="GO:0035999">
    <property type="term" value="P:tetrahydrofolate interconversion"/>
    <property type="evidence" value="ECO:0007669"/>
    <property type="project" value="UniProtKB-UniPathway"/>
</dbReference>
<evidence type="ECO:0000256" key="5">
    <source>
        <dbReference type="ARBA" id="ARBA00022827"/>
    </source>
</evidence>
<dbReference type="EMBL" id="AAXW01000015">
    <property type="protein sequence ID" value="EAZ91239.1"/>
    <property type="molecule type" value="Genomic_DNA"/>
</dbReference>
<evidence type="ECO:0000256" key="4">
    <source>
        <dbReference type="ARBA" id="ARBA00022630"/>
    </source>
</evidence>
<comment type="caution">
    <text evidence="9">The sequence shown here is derived from an EMBL/GenBank/DDBJ whole genome shotgun (WGS) entry which is preliminary data.</text>
</comment>
<dbReference type="UniPathway" id="UPA00193"/>
<keyword evidence="4 8" id="KW-0285">Flavoprotein</keyword>
<dbReference type="GO" id="GO:0106312">
    <property type="term" value="F:methylenetetrahydrofolate reductase (NADH) activity"/>
    <property type="evidence" value="ECO:0007669"/>
    <property type="project" value="UniProtKB-EC"/>
</dbReference>
<dbReference type="GO" id="GO:0071949">
    <property type="term" value="F:FAD binding"/>
    <property type="evidence" value="ECO:0007669"/>
    <property type="project" value="TreeGrafter"/>
</dbReference>
<dbReference type="GO" id="GO:0009086">
    <property type="term" value="P:methionine biosynthetic process"/>
    <property type="evidence" value="ECO:0007669"/>
    <property type="project" value="TreeGrafter"/>
</dbReference>
<accession>A3IQG4</accession>
<name>A3IQG4_9CHRO</name>
<evidence type="ECO:0000256" key="3">
    <source>
        <dbReference type="ARBA" id="ARBA00006743"/>
    </source>
</evidence>
<dbReference type="GO" id="GO:0005829">
    <property type="term" value="C:cytosol"/>
    <property type="evidence" value="ECO:0007669"/>
    <property type="project" value="TreeGrafter"/>
</dbReference>
<evidence type="ECO:0000256" key="7">
    <source>
        <dbReference type="ARBA" id="ARBA00048628"/>
    </source>
</evidence>
<dbReference type="eggNOG" id="COG0685">
    <property type="taxonomic scope" value="Bacteria"/>
</dbReference>
<evidence type="ECO:0000256" key="2">
    <source>
        <dbReference type="ARBA" id="ARBA00004777"/>
    </source>
</evidence>
<dbReference type="Pfam" id="PF02219">
    <property type="entry name" value="MTHFR"/>
    <property type="match status" value="1"/>
</dbReference>
<sequence length="298" mass="32748">MINQFRQAAQNKEFLITAEVTPPKGGNPSRMLNMAKQLKGRVHGVNITDGSRAVLRMSSMAASALLLQYGIEPICQMTCRDRNVIALQGDLMGAYALGLRNILALTGDPVKAGDHKKARGVFELESVRLLQMIDKLNRGIDFNDKPLPDEPLDLFPGAAVDPQCGSWSGLQRRFERKVAAGAKFFQSQLITDFDRLDKFMHQIAANTDKPILAGIFLLKSAKNAQFINKNVPGVEIPESIIKRLADAEEPLKEGVKIAAEQVKLAQQLCQGVHMMAIKREDLIPEILDQAGIAPIVSK</sequence>
<dbReference type="AlphaFoldDB" id="A3IQG4"/>
<reference evidence="9 10" key="1">
    <citation type="submission" date="2007-03" db="EMBL/GenBank/DDBJ databases">
        <authorList>
            <person name="Stal L."/>
            <person name="Ferriera S."/>
            <person name="Johnson J."/>
            <person name="Kravitz S."/>
            <person name="Beeson K."/>
            <person name="Sutton G."/>
            <person name="Rogers Y.-H."/>
            <person name="Friedman R."/>
            <person name="Frazier M."/>
            <person name="Venter J.C."/>
        </authorList>
    </citation>
    <scope>NUCLEOTIDE SEQUENCE [LARGE SCALE GENOMIC DNA]</scope>
    <source>
        <strain evidence="9 10">CCY0110</strain>
    </source>
</reference>
<dbReference type="Gene3D" id="3.20.20.220">
    <property type="match status" value="1"/>
</dbReference>
<evidence type="ECO:0000313" key="10">
    <source>
        <dbReference type="Proteomes" id="UP000003781"/>
    </source>
</evidence>
<protein>
    <recommendedName>
        <fullName evidence="8">Methylenetetrahydrofolate reductase</fullName>
    </recommendedName>
</protein>
<dbReference type="OrthoDB" id="9803687at2"/>
<dbReference type="InterPro" id="IPR003171">
    <property type="entry name" value="Mehydrof_redctse-like"/>
</dbReference>
<keyword evidence="5 8" id="KW-0274">FAD</keyword>
<proteinExistence type="inferred from homology"/>
<keyword evidence="10" id="KW-1185">Reference proteome</keyword>
<organism evidence="9 10">
    <name type="scientific">Crocosphaera chwakensis CCY0110</name>
    <dbReference type="NCBI Taxonomy" id="391612"/>
    <lineage>
        <taxon>Bacteria</taxon>
        <taxon>Bacillati</taxon>
        <taxon>Cyanobacteriota</taxon>
        <taxon>Cyanophyceae</taxon>
        <taxon>Oscillatoriophycideae</taxon>
        <taxon>Chroococcales</taxon>
        <taxon>Aphanothecaceae</taxon>
        <taxon>Crocosphaera</taxon>
        <taxon>Crocosphaera chwakensis</taxon>
    </lineage>
</organism>
<evidence type="ECO:0000256" key="1">
    <source>
        <dbReference type="ARBA" id="ARBA00001974"/>
    </source>
</evidence>
<gene>
    <name evidence="9" type="ORF">CY0110_11467</name>
</gene>
<keyword evidence="6 8" id="KW-0560">Oxidoreductase</keyword>
<comment type="pathway">
    <text evidence="2 8">One-carbon metabolism; tetrahydrofolate interconversion.</text>
</comment>
<evidence type="ECO:0000256" key="8">
    <source>
        <dbReference type="RuleBase" id="RU003862"/>
    </source>
</evidence>
<dbReference type="SUPFAM" id="SSF51730">
    <property type="entry name" value="FAD-linked oxidoreductase"/>
    <property type="match status" value="1"/>
</dbReference>
<dbReference type="Proteomes" id="UP000003781">
    <property type="component" value="Unassembled WGS sequence"/>
</dbReference>
<dbReference type="CDD" id="cd00537">
    <property type="entry name" value="MTHFR"/>
    <property type="match status" value="1"/>
</dbReference>